<evidence type="ECO:0000313" key="2">
    <source>
        <dbReference type="EMBL" id="WWY03194.1"/>
    </source>
</evidence>
<keyword evidence="3" id="KW-1185">Reference proteome</keyword>
<dbReference type="AlphaFoldDB" id="A0A9X4ID32"/>
<organism evidence="1">
    <name type="scientific">Neisseria leonii</name>
    <dbReference type="NCBI Taxonomy" id="2995413"/>
    <lineage>
        <taxon>Bacteria</taxon>
        <taxon>Pseudomonadati</taxon>
        <taxon>Pseudomonadota</taxon>
        <taxon>Betaproteobacteria</taxon>
        <taxon>Neisseriales</taxon>
        <taxon>Neisseriaceae</taxon>
        <taxon>Neisseria</taxon>
    </lineage>
</organism>
<proteinExistence type="predicted"/>
<name>A0A9X4ID32_9NEIS</name>
<reference evidence="1" key="1">
    <citation type="submission" date="2022-10" db="EMBL/GenBank/DDBJ databases">
        <authorList>
            <person name="Boutroux M."/>
        </authorList>
    </citation>
    <scope>NUCLEOTIDE SEQUENCE</scope>
    <source>
        <strain evidence="1">51.81</strain>
    </source>
</reference>
<protein>
    <submittedName>
        <fullName evidence="1">Uncharacterized protein</fullName>
    </submittedName>
</protein>
<gene>
    <name evidence="1" type="ORF">ORY91_000140</name>
    <name evidence="2" type="ORF">V9W64_00070</name>
</gene>
<evidence type="ECO:0000313" key="1">
    <source>
        <dbReference type="EMBL" id="MDD9326772.1"/>
    </source>
</evidence>
<reference evidence="2" key="2">
    <citation type="submission" date="2024-02" db="EMBL/GenBank/DDBJ databases">
        <title>Neisseria leonii sp. nov.</title>
        <authorList>
            <person name="Boutroux M."/>
            <person name="Favre-Rochex S."/>
            <person name="Gorgette O."/>
            <person name="Touak G."/>
            <person name="Muhle E."/>
            <person name="Chesneau O."/>
            <person name="Clermont D."/>
            <person name="Rahi P."/>
        </authorList>
    </citation>
    <scope>NUCLEOTIDE SEQUENCE</scope>
    <source>
        <strain evidence="2">51.81</strain>
    </source>
</reference>
<dbReference type="RefSeq" id="WP_274584120.1">
    <property type="nucleotide sequence ID" value="NZ_CP145811.1"/>
</dbReference>
<dbReference type="Proteomes" id="UP001149607">
    <property type="component" value="Chromosome"/>
</dbReference>
<sequence>MMKWNSIGVPNVPKMPQHIGNALIGFGGAQLIGRVFGEKWGIFNQRGIRCCRSTICRTNRRLLYTVLQAELF</sequence>
<evidence type="ECO:0000313" key="3">
    <source>
        <dbReference type="Proteomes" id="UP001149607"/>
    </source>
</evidence>
<dbReference type="EMBL" id="CP146598">
    <property type="protein sequence ID" value="WWY03194.1"/>
    <property type="molecule type" value="Genomic_DNA"/>
</dbReference>
<dbReference type="EMBL" id="JAPQFL010000001">
    <property type="protein sequence ID" value="MDD9326772.1"/>
    <property type="molecule type" value="Genomic_DNA"/>
</dbReference>
<accession>A0A9X4ID32</accession>